<dbReference type="HOGENOM" id="CLU_2961175_0_0_1"/>
<name>A0A0C9XJN6_9AGAR</name>
<accession>A0A0C9XJN6</accession>
<proteinExistence type="predicted"/>
<evidence type="ECO:0000313" key="2">
    <source>
        <dbReference type="Proteomes" id="UP000054477"/>
    </source>
</evidence>
<organism evidence="1 2">
    <name type="scientific">Laccaria amethystina LaAM-08-1</name>
    <dbReference type="NCBI Taxonomy" id="1095629"/>
    <lineage>
        <taxon>Eukaryota</taxon>
        <taxon>Fungi</taxon>
        <taxon>Dikarya</taxon>
        <taxon>Basidiomycota</taxon>
        <taxon>Agaricomycotina</taxon>
        <taxon>Agaricomycetes</taxon>
        <taxon>Agaricomycetidae</taxon>
        <taxon>Agaricales</taxon>
        <taxon>Agaricineae</taxon>
        <taxon>Hydnangiaceae</taxon>
        <taxon>Laccaria</taxon>
    </lineage>
</organism>
<sequence length="59" mass="6765">MEAYLDQIFSLFMGGHAKNYLTFAAYGRDFGWTRTLPNTVLSGVLLEAIQTYWWRASGK</sequence>
<gene>
    <name evidence="1" type="ORF">K443DRAFT_549955</name>
</gene>
<dbReference type="EMBL" id="KN838602">
    <property type="protein sequence ID" value="KIK01709.1"/>
    <property type="molecule type" value="Genomic_DNA"/>
</dbReference>
<keyword evidence="2" id="KW-1185">Reference proteome</keyword>
<evidence type="ECO:0000313" key="1">
    <source>
        <dbReference type="EMBL" id="KIK01709.1"/>
    </source>
</evidence>
<dbReference type="Proteomes" id="UP000054477">
    <property type="component" value="Unassembled WGS sequence"/>
</dbReference>
<reference evidence="2" key="2">
    <citation type="submission" date="2015-01" db="EMBL/GenBank/DDBJ databases">
        <title>Evolutionary Origins and Diversification of the Mycorrhizal Mutualists.</title>
        <authorList>
            <consortium name="DOE Joint Genome Institute"/>
            <consortium name="Mycorrhizal Genomics Consortium"/>
            <person name="Kohler A."/>
            <person name="Kuo A."/>
            <person name="Nagy L.G."/>
            <person name="Floudas D."/>
            <person name="Copeland A."/>
            <person name="Barry K.W."/>
            <person name="Cichocki N."/>
            <person name="Veneault-Fourrey C."/>
            <person name="LaButti K."/>
            <person name="Lindquist E.A."/>
            <person name="Lipzen A."/>
            <person name="Lundell T."/>
            <person name="Morin E."/>
            <person name="Murat C."/>
            <person name="Riley R."/>
            <person name="Ohm R."/>
            <person name="Sun H."/>
            <person name="Tunlid A."/>
            <person name="Henrissat B."/>
            <person name="Grigoriev I.V."/>
            <person name="Hibbett D.S."/>
            <person name="Martin F."/>
        </authorList>
    </citation>
    <scope>NUCLEOTIDE SEQUENCE [LARGE SCALE GENOMIC DNA]</scope>
    <source>
        <strain evidence="2">LaAM-08-1</strain>
    </source>
</reference>
<protein>
    <submittedName>
        <fullName evidence="1">Uncharacterized protein</fullName>
    </submittedName>
</protein>
<dbReference type="AlphaFoldDB" id="A0A0C9XJN6"/>
<reference evidence="1 2" key="1">
    <citation type="submission" date="2014-04" db="EMBL/GenBank/DDBJ databases">
        <authorList>
            <consortium name="DOE Joint Genome Institute"/>
            <person name="Kuo A."/>
            <person name="Kohler A."/>
            <person name="Nagy L.G."/>
            <person name="Floudas D."/>
            <person name="Copeland A."/>
            <person name="Barry K.W."/>
            <person name="Cichocki N."/>
            <person name="Veneault-Fourrey C."/>
            <person name="LaButti K."/>
            <person name="Lindquist E.A."/>
            <person name="Lipzen A."/>
            <person name="Lundell T."/>
            <person name="Morin E."/>
            <person name="Murat C."/>
            <person name="Sun H."/>
            <person name="Tunlid A."/>
            <person name="Henrissat B."/>
            <person name="Grigoriev I.V."/>
            <person name="Hibbett D.S."/>
            <person name="Martin F."/>
            <person name="Nordberg H.P."/>
            <person name="Cantor M.N."/>
            <person name="Hua S.X."/>
        </authorList>
    </citation>
    <scope>NUCLEOTIDE SEQUENCE [LARGE SCALE GENOMIC DNA]</scope>
    <source>
        <strain evidence="1 2">LaAM-08-1</strain>
    </source>
</reference>